<accession>A0A8J4M6K4</accession>
<evidence type="ECO:0000256" key="2">
    <source>
        <dbReference type="ARBA" id="ARBA00022741"/>
    </source>
</evidence>
<dbReference type="GO" id="GO:0005524">
    <property type="term" value="F:ATP binding"/>
    <property type="evidence" value="ECO:0007669"/>
    <property type="project" value="UniProtKB-KW"/>
</dbReference>
<dbReference type="GO" id="GO:0015808">
    <property type="term" value="P:L-alanine transport"/>
    <property type="evidence" value="ECO:0007669"/>
    <property type="project" value="TreeGrafter"/>
</dbReference>
<proteinExistence type="predicted"/>
<evidence type="ECO:0000313" key="5">
    <source>
        <dbReference type="EMBL" id="HGC43454.1"/>
    </source>
</evidence>
<dbReference type="GO" id="GO:0042941">
    <property type="term" value="P:D-alanine transmembrane transport"/>
    <property type="evidence" value="ECO:0007669"/>
    <property type="project" value="TreeGrafter"/>
</dbReference>
<keyword evidence="2" id="KW-0547">Nucleotide-binding</keyword>
<evidence type="ECO:0000259" key="4">
    <source>
        <dbReference type="PROSITE" id="PS50893"/>
    </source>
</evidence>
<protein>
    <submittedName>
        <fullName evidence="5">ABC transporter ATP-binding protein</fullName>
    </submittedName>
</protein>
<dbReference type="PANTHER" id="PTHR45772:SF7">
    <property type="entry name" value="AMINO ACID ABC TRANSPORTER ATP-BINDING PROTEIN"/>
    <property type="match status" value="1"/>
</dbReference>
<dbReference type="EMBL" id="DTQM01000186">
    <property type="protein sequence ID" value="HGC43454.1"/>
    <property type="molecule type" value="Genomic_DNA"/>
</dbReference>
<organism evidence="5">
    <name type="scientific">Acidicaldus sp</name>
    <dbReference type="NCBI Taxonomy" id="1872105"/>
    <lineage>
        <taxon>Bacteria</taxon>
        <taxon>Pseudomonadati</taxon>
        <taxon>Pseudomonadota</taxon>
        <taxon>Alphaproteobacteria</taxon>
        <taxon>Acetobacterales</taxon>
        <taxon>Acetobacteraceae</taxon>
        <taxon>Acidicaldus</taxon>
    </lineage>
</organism>
<reference evidence="5" key="1">
    <citation type="journal article" date="2020" name="mSystems">
        <title>Genome- and Community-Level Interaction Insights into Carbon Utilization and Element Cycling Functions of Hydrothermarchaeota in Hydrothermal Sediment.</title>
        <authorList>
            <person name="Zhou Z."/>
            <person name="Liu Y."/>
            <person name="Xu W."/>
            <person name="Pan J."/>
            <person name="Luo Z.H."/>
            <person name="Li M."/>
        </authorList>
    </citation>
    <scope>NUCLEOTIDE SEQUENCE</scope>
    <source>
        <strain evidence="5">SpSt-997</strain>
    </source>
</reference>
<dbReference type="CDD" id="cd03219">
    <property type="entry name" value="ABC_Mj1267_LivG_branched"/>
    <property type="match status" value="1"/>
</dbReference>
<dbReference type="GO" id="GO:0016887">
    <property type="term" value="F:ATP hydrolysis activity"/>
    <property type="evidence" value="ECO:0007669"/>
    <property type="project" value="InterPro"/>
</dbReference>
<dbReference type="GO" id="GO:0005886">
    <property type="term" value="C:plasma membrane"/>
    <property type="evidence" value="ECO:0007669"/>
    <property type="project" value="TreeGrafter"/>
</dbReference>
<dbReference type="SMART" id="SM00382">
    <property type="entry name" value="AAA"/>
    <property type="match status" value="1"/>
</dbReference>
<dbReference type="PANTHER" id="PTHR45772">
    <property type="entry name" value="CONSERVED COMPONENT OF ABC TRANSPORTER FOR NATURAL AMINO ACIDS-RELATED"/>
    <property type="match status" value="1"/>
</dbReference>
<dbReference type="GO" id="GO:0005304">
    <property type="term" value="F:L-valine transmembrane transporter activity"/>
    <property type="evidence" value="ECO:0007669"/>
    <property type="project" value="TreeGrafter"/>
</dbReference>
<dbReference type="InterPro" id="IPR027417">
    <property type="entry name" value="P-loop_NTPase"/>
</dbReference>
<evidence type="ECO:0000256" key="3">
    <source>
        <dbReference type="ARBA" id="ARBA00022840"/>
    </source>
</evidence>
<dbReference type="InterPro" id="IPR003593">
    <property type="entry name" value="AAA+_ATPase"/>
</dbReference>
<comment type="caution">
    <text evidence="5">The sequence shown here is derived from an EMBL/GenBank/DDBJ whole genome shotgun (WGS) entry which is preliminary data.</text>
</comment>
<keyword evidence="3 5" id="KW-0067">ATP-binding</keyword>
<feature type="domain" description="ABC transporter" evidence="4">
    <location>
        <begin position="5"/>
        <end position="245"/>
    </location>
</feature>
<gene>
    <name evidence="5" type="ORF">ENY07_09595</name>
</gene>
<dbReference type="GO" id="GO:0015188">
    <property type="term" value="F:L-isoleucine transmembrane transporter activity"/>
    <property type="evidence" value="ECO:0007669"/>
    <property type="project" value="TreeGrafter"/>
</dbReference>
<dbReference type="GO" id="GO:1903805">
    <property type="term" value="P:L-valine import across plasma membrane"/>
    <property type="evidence" value="ECO:0007669"/>
    <property type="project" value="TreeGrafter"/>
</dbReference>
<sequence length="247" mass="26344">MSALLSARGLTRHFGGINAVEAVDLDLAPGIITALVGPNGAGKTTLFNLITGHLAADAGVVELFGQRITGHAPHRIARMGLARSFQDLRLFARMSVRDNVLAATEPVSWFWQPGGARAARERAARGAQALERTGLAPLARAEAADLAYAERKFLSLARILASGARIWLLDEPASGLDPASRARFTTLLRAAVADGVTICLIEHNLDIVIELADRIVFLDQGRKLAEGPPESILGDPRLAAIYFGERA</sequence>
<dbReference type="SUPFAM" id="SSF52540">
    <property type="entry name" value="P-loop containing nucleoside triphosphate hydrolases"/>
    <property type="match status" value="1"/>
</dbReference>
<dbReference type="Pfam" id="PF00005">
    <property type="entry name" value="ABC_tran"/>
    <property type="match status" value="1"/>
</dbReference>
<name>A0A8J4M6K4_9PROT</name>
<dbReference type="PROSITE" id="PS50893">
    <property type="entry name" value="ABC_TRANSPORTER_2"/>
    <property type="match status" value="1"/>
</dbReference>
<evidence type="ECO:0000256" key="1">
    <source>
        <dbReference type="ARBA" id="ARBA00022448"/>
    </source>
</evidence>
<dbReference type="Gene3D" id="3.40.50.300">
    <property type="entry name" value="P-loop containing nucleotide triphosphate hydrolases"/>
    <property type="match status" value="1"/>
</dbReference>
<dbReference type="InterPro" id="IPR051120">
    <property type="entry name" value="ABC_AA/LPS_Transport"/>
</dbReference>
<dbReference type="GO" id="GO:0015192">
    <property type="term" value="F:L-phenylalanine transmembrane transporter activity"/>
    <property type="evidence" value="ECO:0007669"/>
    <property type="project" value="TreeGrafter"/>
</dbReference>
<keyword evidence="1" id="KW-0813">Transport</keyword>
<dbReference type="GO" id="GO:1903806">
    <property type="term" value="P:L-isoleucine import across plasma membrane"/>
    <property type="evidence" value="ECO:0007669"/>
    <property type="project" value="TreeGrafter"/>
</dbReference>
<dbReference type="AlphaFoldDB" id="A0A8J4M6K4"/>
<dbReference type="InterPro" id="IPR003439">
    <property type="entry name" value="ABC_transporter-like_ATP-bd"/>
</dbReference>